<evidence type="ECO:0000313" key="2">
    <source>
        <dbReference type="Proteomes" id="UP001154240"/>
    </source>
</evidence>
<dbReference type="AlphaFoldDB" id="A0A9X4MET8"/>
<accession>A0A9X4MET8</accession>
<gene>
    <name evidence="1" type="ORF">OLX77_02195</name>
</gene>
<comment type="caution">
    <text evidence="1">The sequence shown here is derived from an EMBL/GenBank/DDBJ whole genome shotgun (WGS) entry which is preliminary data.</text>
</comment>
<sequence length="131" mass="14810">MGVLGTQGHAQHTEFNPISNNRVSTEADDACCTERDLIIPFVFFCQGKMARFEDLPELGQDLRPDIRFNGKTHSPVGFTQALAHFYLRNKVNTEKTNISASIVFISARLKFKKSKRLQEDTNPFGPVLHFP</sequence>
<proteinExistence type="predicted"/>
<keyword evidence="2" id="KW-1185">Reference proteome</keyword>
<name>A0A9X4MET8_9BACT</name>
<reference evidence="1" key="2">
    <citation type="submission" date="2022-10" db="EMBL/GenBank/DDBJ databases">
        <authorList>
            <person name="Aronson H.S."/>
        </authorList>
    </citation>
    <scope>NUCLEOTIDE SEQUENCE</scope>
    <source>
        <strain evidence="1">RS19-109</strain>
    </source>
</reference>
<dbReference type="RefSeq" id="WP_307631948.1">
    <property type="nucleotide sequence ID" value="NZ_JAPHEH010000001.1"/>
</dbReference>
<protein>
    <submittedName>
        <fullName evidence="1">Uncharacterized protein</fullName>
    </submittedName>
</protein>
<evidence type="ECO:0000313" key="1">
    <source>
        <dbReference type="EMBL" id="MDG4474971.1"/>
    </source>
</evidence>
<organism evidence="1 2">
    <name type="scientific">Thiovibrio frasassiensis</name>
    <dbReference type="NCBI Taxonomy" id="2984131"/>
    <lineage>
        <taxon>Bacteria</taxon>
        <taxon>Pseudomonadati</taxon>
        <taxon>Thermodesulfobacteriota</taxon>
        <taxon>Desulfobulbia</taxon>
        <taxon>Desulfobulbales</taxon>
        <taxon>Thiovibrionaceae</taxon>
        <taxon>Thiovibrio</taxon>
    </lineage>
</organism>
<dbReference type="EMBL" id="JAPHEH010000001">
    <property type="protein sequence ID" value="MDG4474971.1"/>
    <property type="molecule type" value="Genomic_DNA"/>
</dbReference>
<reference evidence="1" key="1">
    <citation type="journal article" date="2022" name="bioRxiv">
        <title>Thiovibrio frasassiensisgen. nov., sp. nov., an autotrophic, elemental sulfur disproportionating bacterium isolated from sulfidic karst sediment, and proposal of Thiovibrionaceae fam. nov.</title>
        <authorList>
            <person name="Aronson H."/>
            <person name="Thomas C."/>
            <person name="Bhattacharyya M."/>
            <person name="Eckstein S."/>
            <person name="Jensen S."/>
            <person name="Barco R."/>
            <person name="Macalady J."/>
            <person name="Amend J."/>
        </authorList>
    </citation>
    <scope>NUCLEOTIDE SEQUENCE</scope>
    <source>
        <strain evidence="1">RS19-109</strain>
    </source>
</reference>
<dbReference type="Proteomes" id="UP001154240">
    <property type="component" value="Unassembled WGS sequence"/>
</dbReference>